<evidence type="ECO:0000313" key="6">
    <source>
        <dbReference type="Proteomes" id="UP000265882"/>
    </source>
</evidence>
<feature type="active site" evidence="2">
    <location>
        <position position="675"/>
    </location>
</feature>
<dbReference type="Pfam" id="PF13654">
    <property type="entry name" value="AAA_32"/>
    <property type="match status" value="1"/>
</dbReference>
<evidence type="ECO:0000259" key="4">
    <source>
        <dbReference type="PROSITE" id="PS51786"/>
    </source>
</evidence>
<dbReference type="PROSITE" id="PS51786">
    <property type="entry name" value="LON_PROTEOLYTIC"/>
    <property type="match status" value="1"/>
</dbReference>
<dbReference type="SUPFAM" id="SSF54211">
    <property type="entry name" value="Ribosomal protein S5 domain 2-like"/>
    <property type="match status" value="1"/>
</dbReference>
<dbReference type="Gene3D" id="1.10.8.60">
    <property type="match status" value="1"/>
</dbReference>
<protein>
    <recommendedName>
        <fullName evidence="2">endopeptidase La</fullName>
        <ecNumber evidence="2">3.4.21.53</ecNumber>
    </recommendedName>
</protein>
<dbReference type="Pfam" id="PF20436">
    <property type="entry name" value="LonB_AAA-LID"/>
    <property type="match status" value="1"/>
</dbReference>
<sequence>MEKEGIYRTMPIKNLELKPEQLRWKCDPALFKFKTTADIKEKMEIIGQGKALKAMETGLAIGSPGFNVYVAGLSGTGKMTTVKFILEKLKVKNGVPNDKCFVHNFKMPDMPRIIELRAGFGKRFRKDMEDLIDSLTSNIPKVFESENYQESREEIVSRLRASEEDIFQPFQEKLNQENLALIQMKVGTLTKSGIAPLVEGKPIPVEEYVALVNAGKITGVDLEEFKKKYIEYDKQLQEILKAAAAIEREVKEKLEKLDRDFALFVVDGFIESLKVKYGENEEILDFLEQVKDNVLLDIDRFKRGPVEYAPAPGLPTIRIEDSFLEYQVNVIVDNSETKRVPIVIENSPTFHNLFGTVETSFSRSGEPETNHMRIKAGSILRADGGYLVFNAMDALTEPYVWKTLKRALINKVVEIPTTGMFPFFSVSGMKPEPININLKVVMVGDYYLYRMLHGYDEDFRKVFKVKSDFVPDMENSQKHIRDYLNFMNSLCNREGLLHLDPTGAAAVIEFGVEEAGRQKKITTRFSEVADVIREASYLGQKEKVACISSKHVQQAIKDRIERVSQLELIIKEYVDDGRIRIDTAGSKIGQINGLAVYHTGDHVFGKPVRITAETSMGRAGIVNIERESKLSGSTHDKGMLIMSGYLRGKYAQDKPLTLSASICFEQSYAEVDGDSASTAELYVLISSVAQVPIRQNLAVTGSIDQKGNVQPIGGVNEKIEGFFKICKTRGLKGNEGVLIPRMNVDDLMLNEEIVEAVRKGKFHIFSVNTVDEGLELLTGMKCGTRTKTGKYPKGTLNRLVVDRLEILSRGLKEYYGDGETKVANNKN</sequence>
<evidence type="ECO:0000256" key="2">
    <source>
        <dbReference type="PROSITE-ProRule" id="PRU01122"/>
    </source>
</evidence>
<keyword evidence="2" id="KW-0720">Serine protease</keyword>
<dbReference type="PANTHER" id="PTHR10046">
    <property type="entry name" value="ATP DEPENDENT LON PROTEASE FAMILY MEMBER"/>
    <property type="match status" value="1"/>
</dbReference>
<dbReference type="InterPro" id="IPR027065">
    <property type="entry name" value="Lon_Prtase"/>
</dbReference>
<dbReference type="GO" id="GO:0006508">
    <property type="term" value="P:proteolysis"/>
    <property type="evidence" value="ECO:0007669"/>
    <property type="project" value="UniProtKB-KW"/>
</dbReference>
<dbReference type="InterPro" id="IPR046844">
    <property type="entry name" value="Lon-like_helical"/>
</dbReference>
<dbReference type="SUPFAM" id="SSF52540">
    <property type="entry name" value="P-loop containing nucleoside triphosphate hydrolases"/>
    <property type="match status" value="1"/>
</dbReference>
<gene>
    <name evidence="5" type="ORF">C4520_14240</name>
</gene>
<dbReference type="EMBL" id="QZKU01000099">
    <property type="protein sequence ID" value="RJP18590.1"/>
    <property type="molecule type" value="Genomic_DNA"/>
</dbReference>
<dbReference type="PRINTS" id="PR00830">
    <property type="entry name" value="ENDOLAPTASE"/>
</dbReference>
<keyword evidence="1 2" id="KW-0645">Protease</keyword>
<dbReference type="InterPro" id="IPR008269">
    <property type="entry name" value="Lon_proteolytic"/>
</dbReference>
<comment type="similarity">
    <text evidence="2">Belongs to the peptidase S16 family.</text>
</comment>
<dbReference type="EC" id="3.4.21.53" evidence="2"/>
<comment type="catalytic activity">
    <reaction evidence="2">
        <text>Hydrolysis of proteins in presence of ATP.</text>
        <dbReference type="EC" id="3.4.21.53"/>
    </reaction>
</comment>
<feature type="domain" description="Lon proteolytic" evidence="4">
    <location>
        <begin position="585"/>
        <end position="780"/>
    </location>
</feature>
<reference evidence="5 6" key="1">
    <citation type="journal article" date="2017" name="ISME J.">
        <title>Energy and carbon metabolisms in a deep terrestrial subsurface fluid microbial community.</title>
        <authorList>
            <person name="Momper L."/>
            <person name="Jungbluth S.P."/>
            <person name="Lee M.D."/>
            <person name="Amend J.P."/>
        </authorList>
    </citation>
    <scope>NUCLEOTIDE SEQUENCE [LARGE SCALE GENOMIC DNA]</scope>
    <source>
        <strain evidence="5">SURF_5</strain>
    </source>
</reference>
<dbReference type="InterPro" id="IPR014721">
    <property type="entry name" value="Ribsml_uS5_D2-typ_fold_subgr"/>
</dbReference>
<comment type="caution">
    <text evidence="5">The sequence shown here is derived from an EMBL/GenBank/DDBJ whole genome shotgun (WGS) entry which is preliminary data.</text>
</comment>
<dbReference type="GO" id="GO:0005524">
    <property type="term" value="F:ATP binding"/>
    <property type="evidence" value="ECO:0007669"/>
    <property type="project" value="InterPro"/>
</dbReference>
<organism evidence="5 6">
    <name type="scientific">Abyssobacteria bacterium (strain SURF_5)</name>
    <dbReference type="NCBI Taxonomy" id="2093360"/>
    <lineage>
        <taxon>Bacteria</taxon>
        <taxon>Pseudomonadati</taxon>
        <taxon>Candidatus Hydrogenedentota</taxon>
        <taxon>Candidatus Abyssobacteria</taxon>
    </lineage>
</organism>
<dbReference type="GO" id="GO:0004176">
    <property type="term" value="F:ATP-dependent peptidase activity"/>
    <property type="evidence" value="ECO:0007669"/>
    <property type="project" value="UniProtKB-UniRule"/>
</dbReference>
<dbReference type="Pfam" id="PF20437">
    <property type="entry name" value="LonC_helical"/>
    <property type="match status" value="1"/>
</dbReference>
<dbReference type="InterPro" id="IPR041699">
    <property type="entry name" value="AAA_32"/>
</dbReference>
<name>A0A3A4NN90_ABYX5</name>
<proteinExistence type="inferred from homology"/>
<dbReference type="InterPro" id="IPR027417">
    <property type="entry name" value="P-loop_NTPase"/>
</dbReference>
<evidence type="ECO:0000313" key="5">
    <source>
        <dbReference type="EMBL" id="RJP18590.1"/>
    </source>
</evidence>
<dbReference type="Proteomes" id="UP000265882">
    <property type="component" value="Unassembled WGS sequence"/>
</dbReference>
<dbReference type="AlphaFoldDB" id="A0A3A4NN90"/>
<dbReference type="GO" id="GO:0030163">
    <property type="term" value="P:protein catabolic process"/>
    <property type="evidence" value="ECO:0007669"/>
    <property type="project" value="InterPro"/>
</dbReference>
<keyword evidence="3" id="KW-0175">Coiled coil</keyword>
<dbReference type="Pfam" id="PF05362">
    <property type="entry name" value="Lon_C"/>
    <property type="match status" value="1"/>
</dbReference>
<keyword evidence="2" id="KW-0378">Hydrolase</keyword>
<dbReference type="Gene3D" id="3.30.230.10">
    <property type="match status" value="1"/>
</dbReference>
<dbReference type="GO" id="GO:0004252">
    <property type="term" value="F:serine-type endopeptidase activity"/>
    <property type="evidence" value="ECO:0007669"/>
    <property type="project" value="UniProtKB-UniRule"/>
</dbReference>
<feature type="coiled-coil region" evidence="3">
    <location>
        <begin position="222"/>
        <end position="260"/>
    </location>
</feature>
<feature type="active site" evidence="2">
    <location>
        <position position="718"/>
    </location>
</feature>
<dbReference type="Gene3D" id="3.40.50.300">
    <property type="entry name" value="P-loop containing nucleotide triphosphate hydrolases"/>
    <property type="match status" value="2"/>
</dbReference>
<evidence type="ECO:0000256" key="1">
    <source>
        <dbReference type="ARBA" id="ARBA00022670"/>
    </source>
</evidence>
<dbReference type="InterPro" id="IPR020568">
    <property type="entry name" value="Ribosomal_Su5_D2-typ_SF"/>
</dbReference>
<dbReference type="InterPro" id="IPR046843">
    <property type="entry name" value="LonB_AAA-LID"/>
</dbReference>
<accession>A0A3A4NN90</accession>
<evidence type="ECO:0000256" key="3">
    <source>
        <dbReference type="SAM" id="Coils"/>
    </source>
</evidence>